<feature type="region of interest" description="Disordered" evidence="1">
    <location>
        <begin position="646"/>
        <end position="698"/>
    </location>
</feature>
<dbReference type="PANTHER" id="PTHR12984">
    <property type="entry name" value="SCY1-RELATED S/T PROTEIN KINASE-LIKE"/>
    <property type="match status" value="1"/>
</dbReference>
<evidence type="ECO:0000313" key="4">
    <source>
        <dbReference type="Proteomes" id="UP000019384"/>
    </source>
</evidence>
<keyword evidence="4" id="KW-1185">Reference proteome</keyword>
<dbReference type="Pfam" id="PF00069">
    <property type="entry name" value="Pkinase"/>
    <property type="match status" value="1"/>
</dbReference>
<dbReference type="RefSeq" id="XP_022458118.1">
    <property type="nucleotide sequence ID" value="XM_022604325.1"/>
</dbReference>
<feature type="region of interest" description="Disordered" evidence="1">
    <location>
        <begin position="603"/>
        <end position="628"/>
    </location>
</feature>
<reference evidence="3" key="2">
    <citation type="submission" date="2014-02" db="EMBL/GenBank/DDBJ databases">
        <title>Complete DNA sequence of /Kuraishia capsulata/ illustrates novel genomic features among budding yeasts (/Saccharomycotina/).</title>
        <authorList>
            <person name="Morales L."/>
            <person name="Noel B."/>
            <person name="Porcel B."/>
            <person name="Marcet-Houben M."/>
            <person name="Hullo M-F."/>
            <person name="Sacerdot C."/>
            <person name="Tekaia F."/>
            <person name="Leh-Louis V."/>
            <person name="Despons L."/>
            <person name="Khanna V."/>
            <person name="Aury J-M."/>
            <person name="Barbe V."/>
            <person name="Couloux A."/>
            <person name="Labadie K."/>
            <person name="Pelletier E."/>
            <person name="Souciet J-L."/>
            <person name="Boekhout T."/>
            <person name="Gabaldon T."/>
            <person name="Wincker P."/>
            <person name="Dujon B."/>
        </authorList>
    </citation>
    <scope>NUCLEOTIDE SEQUENCE</scope>
    <source>
        <strain evidence="3">CBS 1993</strain>
    </source>
</reference>
<accession>W6MV73</accession>
<dbReference type="GO" id="GO:0004672">
    <property type="term" value="F:protein kinase activity"/>
    <property type="evidence" value="ECO:0007669"/>
    <property type="project" value="InterPro"/>
</dbReference>
<dbReference type="InterPro" id="IPR011989">
    <property type="entry name" value="ARM-like"/>
</dbReference>
<dbReference type="SUPFAM" id="SSF48371">
    <property type="entry name" value="ARM repeat"/>
    <property type="match status" value="1"/>
</dbReference>
<evidence type="ECO:0000313" key="3">
    <source>
        <dbReference type="EMBL" id="CDK26110.1"/>
    </source>
</evidence>
<gene>
    <name evidence="3" type="ORF">KUCA_T00002081001</name>
</gene>
<dbReference type="GeneID" id="34519506"/>
<dbReference type="GO" id="GO:0005524">
    <property type="term" value="F:ATP binding"/>
    <property type="evidence" value="ECO:0007669"/>
    <property type="project" value="InterPro"/>
</dbReference>
<reference evidence="3" key="1">
    <citation type="submission" date="2013-12" db="EMBL/GenBank/DDBJ databases">
        <authorList>
            <person name="Genoscope - CEA"/>
        </authorList>
    </citation>
    <scope>NUCLEOTIDE SEQUENCE</scope>
    <source>
        <strain evidence="3">CBS 1993</strain>
    </source>
</reference>
<dbReference type="Gene3D" id="1.25.10.10">
    <property type="entry name" value="Leucine-rich Repeat Variant"/>
    <property type="match status" value="1"/>
</dbReference>
<dbReference type="Gene3D" id="1.10.510.10">
    <property type="entry name" value="Transferase(Phosphotransferase) domain 1"/>
    <property type="match status" value="1"/>
</dbReference>
<proteinExistence type="predicted"/>
<name>W6MV73_9ASCO</name>
<dbReference type="SUPFAM" id="SSF56112">
    <property type="entry name" value="Protein kinase-like (PK-like)"/>
    <property type="match status" value="1"/>
</dbReference>
<dbReference type="GO" id="GO:0005737">
    <property type="term" value="C:cytoplasm"/>
    <property type="evidence" value="ECO:0007669"/>
    <property type="project" value="TreeGrafter"/>
</dbReference>
<dbReference type="PROSITE" id="PS50011">
    <property type="entry name" value="PROTEIN_KINASE_DOM"/>
    <property type="match status" value="1"/>
</dbReference>
<dbReference type="InterPro" id="IPR016024">
    <property type="entry name" value="ARM-type_fold"/>
</dbReference>
<dbReference type="STRING" id="1382522.W6MV73"/>
<dbReference type="Gene3D" id="3.30.200.20">
    <property type="entry name" value="Phosphorylase Kinase, domain 1"/>
    <property type="match status" value="1"/>
</dbReference>
<dbReference type="GO" id="GO:0006409">
    <property type="term" value="P:tRNA export from nucleus"/>
    <property type="evidence" value="ECO:0007669"/>
    <property type="project" value="TreeGrafter"/>
</dbReference>
<sequence length="719" mass="79588">MNFLANALGSLTGSSIPYNIGDRIVTGVGSDYSSNSIWNVYLGTKKENNMACTIFEFELTNPSTSKYVQLARNALKKQRSMKLPSVLNTLDTFETDSVIYIVTERVQPLETVLANNEPLSQQAFIFGIYQITTALKFINLEGGSLHGNVSSSSIYITESGEWRLGGFELATNIKTDDFGIFNMAYQLPSFNSSLAPPEFINQGASVLPTLGRHAVKLDSFKLGVLIYELFNEGKSVTDISQTTNMTKIPRNMGAHVKKLLNQSVNVRYSAEQFLKTGETSFFETPLIKCYKELSEISFRADDEKLSFLDTLEGIENDCPPGFVESKLLPELIKQFGLENTASDGTSQSALLYHILKFSPSLKTEAYSRLVKPVIIKSFTLADRAVRMMLLTSLPRYVESFTNYEVSDKIFNHLITGFNDTSPAIREETVKAILPIADKLTDRQLNNDLLRHLAKSQNDEKPEIRTNTVICLGKIAGLLNHNSRPGVLVTAFTKSLKDPFVPARISAVMSLASCIDYFSPEVCCSRVLSAVAPALLDQSSKVRMEAQAAFDSYVNKIREAAADLPEDKPDTIESQSQEQQHIQDNMGAFTLGWGALSKISDKIGGKIVDPPDSTRDSTPDLLKPATSETGIQQLPKVSNLKIDDDFEEEDNGWGFDIDEEEQKPATKPAPKTALRPSKPLQTTRSVPAKRIPKAPGLQLKPTNKLKLDLEIDEDGWNDGW</sequence>
<evidence type="ECO:0000256" key="1">
    <source>
        <dbReference type="SAM" id="MobiDB-lite"/>
    </source>
</evidence>
<dbReference type="Proteomes" id="UP000019384">
    <property type="component" value="Unassembled WGS sequence"/>
</dbReference>
<dbReference type="InterPro" id="IPR051177">
    <property type="entry name" value="CIK-Related_Protein"/>
</dbReference>
<dbReference type="HOGENOM" id="CLU_010392_1_0_1"/>
<organism evidence="3 4">
    <name type="scientific">Kuraishia capsulata CBS 1993</name>
    <dbReference type="NCBI Taxonomy" id="1382522"/>
    <lineage>
        <taxon>Eukaryota</taxon>
        <taxon>Fungi</taxon>
        <taxon>Dikarya</taxon>
        <taxon>Ascomycota</taxon>
        <taxon>Saccharomycotina</taxon>
        <taxon>Pichiomycetes</taxon>
        <taxon>Pichiales</taxon>
        <taxon>Pichiaceae</taxon>
        <taxon>Kuraishia</taxon>
    </lineage>
</organism>
<feature type="domain" description="Protein kinase" evidence="2">
    <location>
        <begin position="26"/>
        <end position="282"/>
    </location>
</feature>
<dbReference type="OrthoDB" id="447103at2759"/>
<dbReference type="InterPro" id="IPR011009">
    <property type="entry name" value="Kinase-like_dom_sf"/>
</dbReference>
<dbReference type="EMBL" id="HG793126">
    <property type="protein sequence ID" value="CDK26110.1"/>
    <property type="molecule type" value="Genomic_DNA"/>
</dbReference>
<dbReference type="AlphaFoldDB" id="W6MV73"/>
<dbReference type="InterPro" id="IPR000719">
    <property type="entry name" value="Prot_kinase_dom"/>
</dbReference>
<feature type="compositionally biased region" description="Acidic residues" evidence="1">
    <location>
        <begin position="646"/>
        <end position="660"/>
    </location>
</feature>
<dbReference type="SMART" id="SM00220">
    <property type="entry name" value="S_TKc"/>
    <property type="match status" value="1"/>
</dbReference>
<dbReference type="PANTHER" id="PTHR12984:SF3">
    <property type="entry name" value="N-TERMINAL KINASE-LIKE PROTEIN"/>
    <property type="match status" value="1"/>
</dbReference>
<evidence type="ECO:0000259" key="2">
    <source>
        <dbReference type="PROSITE" id="PS50011"/>
    </source>
</evidence>
<protein>
    <recommendedName>
        <fullName evidence="2">Protein kinase domain-containing protein</fullName>
    </recommendedName>
</protein>